<accession>T1AKQ9</accession>
<dbReference type="PANTHER" id="PTHR33055">
    <property type="entry name" value="TRANSPOSASE FOR INSERTION SEQUENCE ELEMENT IS1111A"/>
    <property type="match status" value="1"/>
</dbReference>
<protein>
    <submittedName>
        <fullName evidence="2">ISPpu9, transposase</fullName>
    </submittedName>
</protein>
<organism evidence="2">
    <name type="scientific">mine drainage metagenome</name>
    <dbReference type="NCBI Taxonomy" id="410659"/>
    <lineage>
        <taxon>unclassified sequences</taxon>
        <taxon>metagenomes</taxon>
        <taxon>ecological metagenomes</taxon>
    </lineage>
</organism>
<feature type="non-terminal residue" evidence="2">
    <location>
        <position position="95"/>
    </location>
</feature>
<dbReference type="PANTHER" id="PTHR33055:SF13">
    <property type="entry name" value="TRANSPOSASE"/>
    <property type="match status" value="1"/>
</dbReference>
<reference evidence="2" key="2">
    <citation type="journal article" date="2014" name="ISME J.">
        <title>Microbial stratification in low pH oxic and suboxic macroscopic growths along an acid mine drainage.</title>
        <authorList>
            <person name="Mendez-Garcia C."/>
            <person name="Mesa V."/>
            <person name="Sprenger R.R."/>
            <person name="Richter M."/>
            <person name="Diez M.S."/>
            <person name="Solano J."/>
            <person name="Bargiela R."/>
            <person name="Golyshina O.V."/>
            <person name="Manteca A."/>
            <person name="Ramos J.L."/>
            <person name="Gallego J.R."/>
            <person name="Llorente I."/>
            <person name="Martins Dos Santos V.A."/>
            <person name="Jensen O.N."/>
            <person name="Pelaez A.I."/>
            <person name="Sanchez J."/>
            <person name="Ferrer M."/>
        </authorList>
    </citation>
    <scope>NUCLEOTIDE SEQUENCE</scope>
</reference>
<dbReference type="GO" id="GO:0003677">
    <property type="term" value="F:DNA binding"/>
    <property type="evidence" value="ECO:0007669"/>
    <property type="project" value="InterPro"/>
</dbReference>
<name>T1AKQ9_9ZZZZ</name>
<evidence type="ECO:0000259" key="1">
    <source>
        <dbReference type="Pfam" id="PF01548"/>
    </source>
</evidence>
<sequence>MNASKRKRQKKRDLVVIHPHAAGIDVGSKFHVVAVPGSCDPEPVRSFRSFTGDLHRLADWLQQVGITSVAMESTSVYWIPVFEILEERGFEVILV</sequence>
<evidence type="ECO:0000313" key="2">
    <source>
        <dbReference type="EMBL" id="EQD42610.1"/>
    </source>
</evidence>
<dbReference type="EMBL" id="AUZZ01007407">
    <property type="protein sequence ID" value="EQD42610.1"/>
    <property type="molecule type" value="Genomic_DNA"/>
</dbReference>
<gene>
    <name evidence="2" type="ORF">B2A_10264</name>
</gene>
<feature type="domain" description="Transposase IS110-like N-terminal" evidence="1">
    <location>
        <begin position="22"/>
        <end position="95"/>
    </location>
</feature>
<dbReference type="InterPro" id="IPR002525">
    <property type="entry name" value="Transp_IS110-like_N"/>
</dbReference>
<dbReference type="InterPro" id="IPR047650">
    <property type="entry name" value="Transpos_IS110"/>
</dbReference>
<reference evidence="2" key="1">
    <citation type="submission" date="2013-08" db="EMBL/GenBank/DDBJ databases">
        <authorList>
            <person name="Mendez C."/>
            <person name="Richter M."/>
            <person name="Ferrer M."/>
            <person name="Sanchez J."/>
        </authorList>
    </citation>
    <scope>NUCLEOTIDE SEQUENCE</scope>
</reference>
<comment type="caution">
    <text evidence="2">The sequence shown here is derived from an EMBL/GenBank/DDBJ whole genome shotgun (WGS) entry which is preliminary data.</text>
</comment>
<dbReference type="GO" id="GO:0006313">
    <property type="term" value="P:DNA transposition"/>
    <property type="evidence" value="ECO:0007669"/>
    <property type="project" value="InterPro"/>
</dbReference>
<dbReference type="GO" id="GO:0004803">
    <property type="term" value="F:transposase activity"/>
    <property type="evidence" value="ECO:0007669"/>
    <property type="project" value="InterPro"/>
</dbReference>
<dbReference type="AlphaFoldDB" id="T1AKQ9"/>
<proteinExistence type="predicted"/>
<dbReference type="Pfam" id="PF01548">
    <property type="entry name" value="DEDD_Tnp_IS110"/>
    <property type="match status" value="1"/>
</dbReference>